<evidence type="ECO:0000259" key="1">
    <source>
        <dbReference type="Pfam" id="PF16405"/>
    </source>
</evidence>
<proteinExistence type="predicted"/>
<accession>A0A645GYE9</accession>
<dbReference type="InterPro" id="IPR032181">
    <property type="entry name" value="DUF5013"/>
</dbReference>
<gene>
    <name evidence="2" type="ORF">SDC9_178546</name>
</gene>
<dbReference type="EMBL" id="VSSQ01082456">
    <property type="protein sequence ID" value="MPN31072.1"/>
    <property type="molecule type" value="Genomic_DNA"/>
</dbReference>
<feature type="domain" description="DUF5013" evidence="1">
    <location>
        <begin position="48"/>
        <end position="158"/>
    </location>
</feature>
<reference evidence="2" key="1">
    <citation type="submission" date="2019-08" db="EMBL/GenBank/DDBJ databases">
        <authorList>
            <person name="Kucharzyk K."/>
            <person name="Murdoch R.W."/>
            <person name="Higgins S."/>
            <person name="Loffler F."/>
        </authorList>
    </citation>
    <scope>NUCLEOTIDE SEQUENCE</scope>
</reference>
<comment type="caution">
    <text evidence="2">The sequence shown here is derived from an EMBL/GenBank/DDBJ whole genome shotgun (WGS) entry which is preliminary data.</text>
</comment>
<organism evidence="2">
    <name type="scientific">bioreactor metagenome</name>
    <dbReference type="NCBI Taxonomy" id="1076179"/>
    <lineage>
        <taxon>unclassified sequences</taxon>
        <taxon>metagenomes</taxon>
        <taxon>ecological metagenomes</taxon>
    </lineage>
</organism>
<protein>
    <recommendedName>
        <fullName evidence="1">DUF5013 domain-containing protein</fullName>
    </recommendedName>
</protein>
<evidence type="ECO:0000313" key="2">
    <source>
        <dbReference type="EMBL" id="MPN31072.1"/>
    </source>
</evidence>
<dbReference type="AlphaFoldDB" id="A0A645GYE9"/>
<sequence>MFNELETSGTNGQTLPALENAKFPFEGDGSDLFPAVGANRMQKVTKWIHNSNTYISFDSGNFCVWSAAVWGVSLVSNGKIYQTLYFLPGSYVLNIDAGHTTNPACVDMYGIVAKGTTLPDYNTVTSATEVLGYSDLVAKQLSINSIPFTIEKASDITICVVYNTHSIYEATGIPWSDMFIKGFELSTK</sequence>
<name>A0A645GYE9_9ZZZZ</name>
<dbReference type="Pfam" id="PF16405">
    <property type="entry name" value="DUF5013"/>
    <property type="match status" value="1"/>
</dbReference>